<sequence length="230" mass="26384">MEIMDIVGVWVAAFLTLCIFSFLYKDNPFYKFAEHLFVGVSAGYWACLYYHQTIYPKMLKPLFYFGAEDWSAYNLFLLIPLALSVMMLLRLVPKQLADISWVSRWPIAFMVGTGSGIFFIGYMRSNVIEQIESSLIPIEYTGTTYPQWAGLLGVIIIIFGTFTGLVYFFFSKAHTGLFGILAKIGIYFLMISFGASFGYTVMARISLLIGRMQFLLFQWIYPTFNLKLPF</sequence>
<feature type="transmembrane region" description="Helical" evidence="1">
    <location>
        <begin position="6"/>
        <end position="24"/>
    </location>
</feature>
<protein>
    <recommendedName>
        <fullName evidence="4">Histidine kinase N-terminal 7TM region domain-containing protein</fullName>
    </recommendedName>
</protein>
<proteinExistence type="predicted"/>
<feature type="transmembrane region" description="Helical" evidence="1">
    <location>
        <begin position="177"/>
        <end position="195"/>
    </location>
</feature>
<evidence type="ECO:0000313" key="2">
    <source>
        <dbReference type="EMBL" id="MFC1851042.1"/>
    </source>
</evidence>
<feature type="transmembrane region" description="Helical" evidence="1">
    <location>
        <begin position="105"/>
        <end position="125"/>
    </location>
</feature>
<reference evidence="2 3" key="1">
    <citation type="submission" date="2024-09" db="EMBL/GenBank/DDBJ databases">
        <title>Laminarin stimulates single cell rates of sulfate reduction while oxygen inhibits transcriptomic activity in coastal marine sediment.</title>
        <authorList>
            <person name="Lindsay M."/>
            <person name="Orcutt B."/>
            <person name="Emerson D."/>
            <person name="Stepanauskas R."/>
            <person name="D'Angelo T."/>
        </authorList>
    </citation>
    <scope>NUCLEOTIDE SEQUENCE [LARGE SCALE GENOMIC DNA]</scope>
    <source>
        <strain evidence="2">SAG AM-311-K15</strain>
    </source>
</reference>
<keyword evidence="1" id="KW-1133">Transmembrane helix</keyword>
<keyword evidence="3" id="KW-1185">Reference proteome</keyword>
<accession>A0ABV6YXY3</accession>
<keyword evidence="1" id="KW-0472">Membrane</keyword>
<evidence type="ECO:0000256" key="1">
    <source>
        <dbReference type="SAM" id="Phobius"/>
    </source>
</evidence>
<keyword evidence="1" id="KW-0812">Transmembrane</keyword>
<dbReference type="EMBL" id="JBHPBY010000146">
    <property type="protein sequence ID" value="MFC1851042.1"/>
    <property type="molecule type" value="Genomic_DNA"/>
</dbReference>
<feature type="transmembrane region" description="Helical" evidence="1">
    <location>
        <begin position="145"/>
        <end position="170"/>
    </location>
</feature>
<organism evidence="2 3">
    <name type="scientific">candidate division CSSED10-310 bacterium</name>
    <dbReference type="NCBI Taxonomy" id="2855610"/>
    <lineage>
        <taxon>Bacteria</taxon>
        <taxon>Bacteria division CSSED10-310</taxon>
    </lineage>
</organism>
<dbReference type="Proteomes" id="UP001594351">
    <property type="component" value="Unassembled WGS sequence"/>
</dbReference>
<evidence type="ECO:0000313" key="3">
    <source>
        <dbReference type="Proteomes" id="UP001594351"/>
    </source>
</evidence>
<gene>
    <name evidence="2" type="ORF">ACFL27_12685</name>
</gene>
<feature type="transmembrane region" description="Helical" evidence="1">
    <location>
        <begin position="72"/>
        <end position="93"/>
    </location>
</feature>
<feature type="transmembrane region" description="Helical" evidence="1">
    <location>
        <begin position="36"/>
        <end position="52"/>
    </location>
</feature>
<evidence type="ECO:0008006" key="4">
    <source>
        <dbReference type="Google" id="ProtNLM"/>
    </source>
</evidence>
<comment type="caution">
    <text evidence="2">The sequence shown here is derived from an EMBL/GenBank/DDBJ whole genome shotgun (WGS) entry which is preliminary data.</text>
</comment>
<name>A0ABV6YXY3_UNCC1</name>